<dbReference type="RefSeq" id="WP_160021630.1">
    <property type="nucleotide sequence ID" value="NZ_VZIZ01000013.1"/>
</dbReference>
<protein>
    <submittedName>
        <fullName evidence="1">Uncharacterized protein</fullName>
    </submittedName>
</protein>
<keyword evidence="2" id="KW-1185">Reference proteome</keyword>
<evidence type="ECO:0000313" key="2">
    <source>
        <dbReference type="Proteomes" id="UP000471465"/>
    </source>
</evidence>
<dbReference type="AlphaFoldDB" id="A0A6N7C324"/>
<proteinExistence type="predicted"/>
<reference evidence="1 2" key="1">
    <citation type="submission" date="2019-09" db="EMBL/GenBank/DDBJ databases">
        <title>Draft genome sequence of Psychrobacter nivimaris LAMA 639, in search for biotechnological relevant genes.</title>
        <authorList>
            <person name="Lima A.O.S."/>
            <person name="Staloch B.E.K."/>
            <person name="Freitas R.C."/>
            <person name="Niero H."/>
            <person name="Silva M.A.C."/>
        </authorList>
    </citation>
    <scope>NUCLEOTIDE SEQUENCE [LARGE SCALE GENOMIC DNA]</scope>
    <source>
        <strain evidence="1 2">LAMA 639</strain>
    </source>
</reference>
<organism evidence="1 2">
    <name type="scientific">Psychrobacter nivimaris</name>
    <dbReference type="NCBI Taxonomy" id="281738"/>
    <lineage>
        <taxon>Bacteria</taxon>
        <taxon>Pseudomonadati</taxon>
        <taxon>Pseudomonadota</taxon>
        <taxon>Gammaproteobacteria</taxon>
        <taxon>Moraxellales</taxon>
        <taxon>Moraxellaceae</taxon>
        <taxon>Psychrobacter</taxon>
    </lineage>
</organism>
<accession>A0A6N7C324</accession>
<name>A0A6N7C324_9GAMM</name>
<dbReference type="Proteomes" id="UP000471465">
    <property type="component" value="Unassembled WGS sequence"/>
</dbReference>
<gene>
    <name evidence="1" type="ORF">FQV37_323</name>
</gene>
<comment type="caution">
    <text evidence="1">The sequence shown here is derived from an EMBL/GenBank/DDBJ whole genome shotgun (WGS) entry which is preliminary data.</text>
</comment>
<sequence>MSKYNTAQETKIKSSTAIERDNVYSHRTKKDISKKHDKIISEFFFSLALAKADGIKTDHSPSDTNVRTIDIYQVQQLINTHCHKLITHMEIIDALYDLTDPQLLQPSTVHLDSELDGQRITAIRLIYKCSGSENSNTGTDKLAKELSQVDLALPTQPETDSEQSWKTKAFELYEQQTIDRDTIQSLRTIIIDMAETLHVADPSARISMTSSDLLDLVHSQKDMSDNAF</sequence>
<dbReference type="EMBL" id="VZIZ01000013">
    <property type="protein sequence ID" value="KAF0569130.1"/>
    <property type="molecule type" value="Genomic_DNA"/>
</dbReference>
<evidence type="ECO:0000313" key="1">
    <source>
        <dbReference type="EMBL" id="KAF0569130.1"/>
    </source>
</evidence>